<accession>A0ABT6A7E0</accession>
<dbReference type="PANTHER" id="PTHR43289:SF6">
    <property type="entry name" value="SERINE_THREONINE-PROTEIN KINASE NEKL-3"/>
    <property type="match status" value="1"/>
</dbReference>
<dbReference type="RefSeq" id="WP_276110104.1">
    <property type="nucleotide sequence ID" value="NZ_JARJBB010000008.1"/>
</dbReference>
<dbReference type="EMBL" id="JARJBB010000008">
    <property type="protein sequence ID" value="MDF3300559.1"/>
    <property type="molecule type" value="Genomic_DNA"/>
</dbReference>
<dbReference type="Pfam" id="PF00069">
    <property type="entry name" value="Pkinase"/>
    <property type="match status" value="1"/>
</dbReference>
<gene>
    <name evidence="9" type="ORF">P3H78_18410</name>
</gene>
<evidence type="ECO:0000256" key="2">
    <source>
        <dbReference type="ARBA" id="ARBA00022527"/>
    </source>
</evidence>
<organism evidence="9 10">
    <name type="scientific">Streptomyces tropicalis</name>
    <dbReference type="NCBI Taxonomy" id="3034234"/>
    <lineage>
        <taxon>Bacteria</taxon>
        <taxon>Bacillati</taxon>
        <taxon>Actinomycetota</taxon>
        <taxon>Actinomycetes</taxon>
        <taxon>Kitasatosporales</taxon>
        <taxon>Streptomycetaceae</taxon>
        <taxon>Streptomyces</taxon>
    </lineage>
</organism>
<dbReference type="CDD" id="cd14014">
    <property type="entry name" value="STKc_PknB_like"/>
    <property type="match status" value="1"/>
</dbReference>
<dbReference type="EC" id="2.7.11.1" evidence="1"/>
<feature type="region of interest" description="Disordered" evidence="7">
    <location>
        <begin position="334"/>
        <end position="399"/>
    </location>
</feature>
<keyword evidence="4" id="KW-0547">Nucleotide-binding</keyword>
<dbReference type="Gene3D" id="1.10.510.10">
    <property type="entry name" value="Transferase(Phosphotransferase) domain 1"/>
    <property type="match status" value="1"/>
</dbReference>
<evidence type="ECO:0000256" key="7">
    <source>
        <dbReference type="SAM" id="MobiDB-lite"/>
    </source>
</evidence>
<dbReference type="InterPro" id="IPR011009">
    <property type="entry name" value="Kinase-like_dom_sf"/>
</dbReference>
<feature type="compositionally biased region" description="Basic and acidic residues" evidence="7">
    <location>
        <begin position="440"/>
        <end position="475"/>
    </location>
</feature>
<evidence type="ECO:0000313" key="10">
    <source>
        <dbReference type="Proteomes" id="UP001221150"/>
    </source>
</evidence>
<keyword evidence="2" id="KW-0723">Serine/threonine-protein kinase</keyword>
<evidence type="ECO:0000256" key="6">
    <source>
        <dbReference type="ARBA" id="ARBA00022840"/>
    </source>
</evidence>
<reference evidence="9 10" key="1">
    <citation type="submission" date="2023-03" db="EMBL/GenBank/DDBJ databases">
        <title>Draft genome sequence of Streptomyces sp. K1PA1 isolated from peat swamp forest in Thailand.</title>
        <authorList>
            <person name="Klaysubun C."/>
            <person name="Duangmal K."/>
        </authorList>
    </citation>
    <scope>NUCLEOTIDE SEQUENCE [LARGE SCALE GENOMIC DNA]</scope>
    <source>
        <strain evidence="9 10">K1PA1</strain>
    </source>
</reference>
<proteinExistence type="predicted"/>
<dbReference type="Gene3D" id="3.30.200.20">
    <property type="entry name" value="Phosphorylase Kinase, domain 1"/>
    <property type="match status" value="1"/>
</dbReference>
<keyword evidence="10" id="KW-1185">Reference proteome</keyword>
<feature type="compositionally biased region" description="Polar residues" evidence="7">
    <location>
        <begin position="334"/>
        <end position="355"/>
    </location>
</feature>
<comment type="caution">
    <text evidence="9">The sequence shown here is derived from an EMBL/GenBank/DDBJ whole genome shotgun (WGS) entry which is preliminary data.</text>
</comment>
<dbReference type="SUPFAM" id="SSF56112">
    <property type="entry name" value="Protein kinase-like (PK-like)"/>
    <property type="match status" value="1"/>
</dbReference>
<dbReference type="PROSITE" id="PS50011">
    <property type="entry name" value="PROTEIN_KINASE_DOM"/>
    <property type="match status" value="1"/>
</dbReference>
<dbReference type="InterPro" id="IPR008271">
    <property type="entry name" value="Ser/Thr_kinase_AS"/>
</dbReference>
<evidence type="ECO:0000256" key="3">
    <source>
        <dbReference type="ARBA" id="ARBA00022679"/>
    </source>
</evidence>
<dbReference type="PANTHER" id="PTHR43289">
    <property type="entry name" value="MITOGEN-ACTIVATED PROTEIN KINASE KINASE KINASE 20-RELATED"/>
    <property type="match status" value="1"/>
</dbReference>
<dbReference type="PROSITE" id="PS00108">
    <property type="entry name" value="PROTEIN_KINASE_ST"/>
    <property type="match status" value="1"/>
</dbReference>
<dbReference type="Proteomes" id="UP001221150">
    <property type="component" value="Unassembled WGS sequence"/>
</dbReference>
<evidence type="ECO:0000256" key="5">
    <source>
        <dbReference type="ARBA" id="ARBA00022777"/>
    </source>
</evidence>
<dbReference type="InterPro" id="IPR000719">
    <property type="entry name" value="Prot_kinase_dom"/>
</dbReference>
<name>A0ABT6A7E0_9ACTN</name>
<feature type="compositionally biased region" description="Low complexity" evidence="7">
    <location>
        <begin position="375"/>
        <end position="387"/>
    </location>
</feature>
<feature type="region of interest" description="Disordered" evidence="7">
    <location>
        <begin position="278"/>
        <end position="309"/>
    </location>
</feature>
<keyword evidence="5 9" id="KW-0418">Kinase</keyword>
<protein>
    <recommendedName>
        <fullName evidence="1">non-specific serine/threonine protein kinase</fullName>
        <ecNumber evidence="1">2.7.11.1</ecNumber>
    </recommendedName>
</protein>
<evidence type="ECO:0000313" key="9">
    <source>
        <dbReference type="EMBL" id="MDF3300559.1"/>
    </source>
</evidence>
<dbReference type="GO" id="GO:0016301">
    <property type="term" value="F:kinase activity"/>
    <property type="evidence" value="ECO:0007669"/>
    <property type="project" value="UniProtKB-KW"/>
</dbReference>
<evidence type="ECO:0000256" key="4">
    <source>
        <dbReference type="ARBA" id="ARBA00022741"/>
    </source>
</evidence>
<keyword evidence="6" id="KW-0067">ATP-binding</keyword>
<evidence type="ECO:0000256" key="1">
    <source>
        <dbReference type="ARBA" id="ARBA00012513"/>
    </source>
</evidence>
<dbReference type="SMART" id="SM00220">
    <property type="entry name" value="S_TKc"/>
    <property type="match status" value="1"/>
</dbReference>
<keyword evidence="3" id="KW-0808">Transferase</keyword>
<feature type="domain" description="Protein kinase" evidence="8">
    <location>
        <begin position="22"/>
        <end position="272"/>
    </location>
</feature>
<feature type="region of interest" description="Disordered" evidence="7">
    <location>
        <begin position="422"/>
        <end position="482"/>
    </location>
</feature>
<sequence length="482" mass="50926">MTAPVDTPIPEPSQASRLAGRYELGEHLGAGGAADVYRGKDLRLGRPVAVKVFRAGSGTGLKDRFEDEAVVLARLQHPGLVTVFDVGRHDGQAFLVMQLVEGRTLRQRITETTMAVTALIELGTRLAEALGHVHRAGILHRDVKPSNILLDAQNRPYLTDFGISRAIDATASTRDGALVGTAAYLAPEQVTGRRVEQKADIYALGLVLLECLTGRLEYEGSPMESAVARLHRPPRIPRRLPAELRQLLGFMTAIEAADRPDAQTCAAVLSGLQRIGEPASGAMTTGGIQPGSECGTRREGSRSVSRRRRMKLAAAGALVTATALGMTVPTWGSQASTAPGASAVPSTPQKASASAGSGEHKPGNSATKPARSGEPVPAVAVATSATSTEHRAGNSAVTPARMVESVPTVAVAAEVVIRTSATPPSARFPRPEPAGNRGHPHPEKVTRGREENSRSSEHLAKRGPKTEKDTPDKGRSRGQRRR</sequence>
<evidence type="ECO:0000259" key="8">
    <source>
        <dbReference type="PROSITE" id="PS50011"/>
    </source>
</evidence>